<dbReference type="Pfam" id="PF00126">
    <property type="entry name" value="HTH_1"/>
    <property type="match status" value="1"/>
</dbReference>
<dbReference type="InterPro" id="IPR000847">
    <property type="entry name" value="LysR_HTH_N"/>
</dbReference>
<proteinExistence type="inferred from homology"/>
<evidence type="ECO:0000256" key="4">
    <source>
        <dbReference type="ARBA" id="ARBA00023159"/>
    </source>
</evidence>
<evidence type="ECO:0000313" key="9">
    <source>
        <dbReference type="EMBL" id="KMV19340.1"/>
    </source>
</evidence>
<dbReference type="Gene3D" id="3.40.190.290">
    <property type="match status" value="1"/>
</dbReference>
<evidence type="ECO:0000256" key="6">
    <source>
        <dbReference type="ARBA" id="ARBA00040885"/>
    </source>
</evidence>
<dbReference type="Gene3D" id="1.10.10.10">
    <property type="entry name" value="Winged helix-like DNA-binding domain superfamily/Winged helix DNA-binding domain"/>
    <property type="match status" value="1"/>
</dbReference>
<dbReference type="SUPFAM" id="SSF46785">
    <property type="entry name" value="Winged helix' DNA-binding domain"/>
    <property type="match status" value="1"/>
</dbReference>
<name>A0A0J8UG20_9MYCO</name>
<sequence length="284" mass="29375">MPTLLQLRSFLAAVDQGGFTTAAQQLNLTQPAVSRAVAGLEKELGLPLLRRHRDGVTLTAAGERAAEHARHAVSHLELMRTEVAALAGQLTGTLRVASLPFATGTMLAPRLRAFSDEYPGVTVHLIEGSEPEIRDWLERGAADVGVVSLPAPGLEAAELGVDEMVAVLPAGHRLAGLDAVSYAELAAEPFIRSTGGCAAVFTPVAAQAGVELGADFEAHEMTAVINLVRAGLGVSILPSPSGPHPGIVARPLIPRTTRTLALAIGRSAGPAARAFLGQAAARNL</sequence>
<dbReference type="EMBL" id="LFOD01000004">
    <property type="protein sequence ID" value="KMV19340.1"/>
    <property type="molecule type" value="Genomic_DNA"/>
</dbReference>
<dbReference type="PANTHER" id="PTHR30346">
    <property type="entry name" value="TRANSCRIPTIONAL DUAL REGULATOR HCAR-RELATED"/>
    <property type="match status" value="1"/>
</dbReference>
<dbReference type="InterPro" id="IPR036390">
    <property type="entry name" value="WH_DNA-bd_sf"/>
</dbReference>
<dbReference type="GO" id="GO:0003700">
    <property type="term" value="F:DNA-binding transcription factor activity"/>
    <property type="evidence" value="ECO:0007669"/>
    <property type="project" value="InterPro"/>
</dbReference>
<dbReference type="PANTHER" id="PTHR30346:SF28">
    <property type="entry name" value="HTH-TYPE TRANSCRIPTIONAL REGULATOR CYNR"/>
    <property type="match status" value="1"/>
</dbReference>
<feature type="domain" description="HTH lysR-type" evidence="8">
    <location>
        <begin position="2"/>
        <end position="59"/>
    </location>
</feature>
<dbReference type="OrthoDB" id="9789529at2"/>
<dbReference type="RefSeq" id="WP_019345255.1">
    <property type="nucleotide sequence ID" value="NZ_AGSZ01000257.1"/>
</dbReference>
<dbReference type="GO" id="GO:0003677">
    <property type="term" value="F:DNA binding"/>
    <property type="evidence" value="ECO:0007669"/>
    <property type="project" value="UniProtKB-KW"/>
</dbReference>
<dbReference type="Proteomes" id="UP000037594">
    <property type="component" value="Unassembled WGS sequence"/>
</dbReference>
<dbReference type="SUPFAM" id="SSF53850">
    <property type="entry name" value="Periplasmic binding protein-like II"/>
    <property type="match status" value="1"/>
</dbReference>
<dbReference type="PATRIC" id="fig|451644.5.peg.1628"/>
<reference evidence="9 10" key="1">
    <citation type="submission" date="2015-06" db="EMBL/GenBank/DDBJ databases">
        <title>Genome sequence of Mycobacterium conceptionense strain MLE.</title>
        <authorList>
            <person name="Greninger A.L."/>
            <person name="Cunningham G."/>
            <person name="Chiu C.Y."/>
            <person name="Miller S."/>
        </authorList>
    </citation>
    <scope>NUCLEOTIDE SEQUENCE [LARGE SCALE GENOMIC DNA]</scope>
    <source>
        <strain evidence="9 10">MLE</strain>
    </source>
</reference>
<evidence type="ECO:0000256" key="5">
    <source>
        <dbReference type="ARBA" id="ARBA00023163"/>
    </source>
</evidence>
<keyword evidence="4" id="KW-0010">Activator</keyword>
<protein>
    <recommendedName>
        <fullName evidence="6">Probable hydrogen peroxide-inducible genes activator</fullName>
    </recommendedName>
</protein>
<evidence type="ECO:0000313" key="10">
    <source>
        <dbReference type="Proteomes" id="UP000037594"/>
    </source>
</evidence>
<evidence type="ECO:0000259" key="8">
    <source>
        <dbReference type="PROSITE" id="PS50931"/>
    </source>
</evidence>
<evidence type="ECO:0000256" key="3">
    <source>
        <dbReference type="ARBA" id="ARBA00023125"/>
    </source>
</evidence>
<dbReference type="Pfam" id="PF03466">
    <property type="entry name" value="LysR_substrate"/>
    <property type="match status" value="1"/>
</dbReference>
<evidence type="ECO:0000256" key="7">
    <source>
        <dbReference type="ARBA" id="ARBA00056658"/>
    </source>
</evidence>
<keyword evidence="2" id="KW-0805">Transcription regulation</keyword>
<evidence type="ECO:0000256" key="1">
    <source>
        <dbReference type="ARBA" id="ARBA00009437"/>
    </source>
</evidence>
<dbReference type="PRINTS" id="PR00039">
    <property type="entry name" value="HTHLYSR"/>
</dbReference>
<dbReference type="InterPro" id="IPR036388">
    <property type="entry name" value="WH-like_DNA-bd_sf"/>
</dbReference>
<gene>
    <name evidence="9" type="ORF">ACT17_07925</name>
</gene>
<dbReference type="AlphaFoldDB" id="A0A0J8UG20"/>
<comment type="function">
    <text evidence="7">Required for the induction the katG gene for catalase. Involved in the response to hydrogen peroxide.</text>
</comment>
<dbReference type="InterPro" id="IPR005119">
    <property type="entry name" value="LysR_subst-bd"/>
</dbReference>
<comment type="similarity">
    <text evidence="1">Belongs to the LysR transcriptional regulatory family.</text>
</comment>
<dbReference type="GO" id="GO:0032993">
    <property type="term" value="C:protein-DNA complex"/>
    <property type="evidence" value="ECO:0007669"/>
    <property type="project" value="TreeGrafter"/>
</dbReference>
<accession>A0A0J8UG20</accession>
<evidence type="ECO:0000256" key="2">
    <source>
        <dbReference type="ARBA" id="ARBA00023015"/>
    </source>
</evidence>
<dbReference type="PROSITE" id="PS50931">
    <property type="entry name" value="HTH_LYSR"/>
    <property type="match status" value="1"/>
</dbReference>
<keyword evidence="3" id="KW-0238">DNA-binding</keyword>
<keyword evidence="5" id="KW-0804">Transcription</keyword>
<dbReference type="CDD" id="cd05466">
    <property type="entry name" value="PBP2_LTTR_substrate"/>
    <property type="match status" value="1"/>
</dbReference>
<comment type="caution">
    <text evidence="9">The sequence shown here is derived from an EMBL/GenBank/DDBJ whole genome shotgun (WGS) entry which is preliminary data.</text>
</comment>
<dbReference type="FunFam" id="1.10.10.10:FF:000001">
    <property type="entry name" value="LysR family transcriptional regulator"/>
    <property type="match status" value="1"/>
</dbReference>
<organism evidence="9 10">
    <name type="scientific">Mycolicibacterium conceptionense</name>
    <dbReference type="NCBI Taxonomy" id="451644"/>
    <lineage>
        <taxon>Bacteria</taxon>
        <taxon>Bacillati</taxon>
        <taxon>Actinomycetota</taxon>
        <taxon>Actinomycetes</taxon>
        <taxon>Mycobacteriales</taxon>
        <taxon>Mycobacteriaceae</taxon>
        <taxon>Mycolicibacterium</taxon>
    </lineage>
</organism>